<evidence type="ECO:0000313" key="2">
    <source>
        <dbReference type="EMBL" id="KAF2072246.1"/>
    </source>
</evidence>
<sequence>MSQYLDTCIPTGLFPDSLTSLTATFNKANQPMIPNILPPNLTYLKIASHISNLLMEPGFIPANVTKLSLHLMKYNQSLVENVIPPSVKELHIAIIPKENRNYNIPTSVKIIKYIGGKPLTQSMVPNRSIDNILFIDYGFWKTQTCINN</sequence>
<dbReference type="InterPro" id="IPR008615">
    <property type="entry name" value="FNIP"/>
</dbReference>
<protein>
    <submittedName>
        <fullName evidence="2">Uncharacterized protein</fullName>
    </submittedName>
</protein>
<evidence type="ECO:0000256" key="1">
    <source>
        <dbReference type="ARBA" id="ARBA00022737"/>
    </source>
</evidence>
<comment type="caution">
    <text evidence="2">The sequence shown here is derived from an EMBL/GenBank/DDBJ whole genome shotgun (WGS) entry which is preliminary data.</text>
</comment>
<keyword evidence="3" id="KW-1185">Reference proteome</keyword>
<dbReference type="EMBL" id="AJWJ01000297">
    <property type="protein sequence ID" value="KAF2072246.1"/>
    <property type="molecule type" value="Genomic_DNA"/>
</dbReference>
<dbReference type="PANTHER" id="PTHR32134">
    <property type="entry name" value="FNIP REPEAT-CONTAINING PROTEIN"/>
    <property type="match status" value="1"/>
</dbReference>
<reference evidence="2" key="1">
    <citation type="submission" date="2020-01" db="EMBL/GenBank/DDBJ databases">
        <title>Development of genomics and gene disruption for Polysphondylium violaceum indicates a role for the polyketide synthase stlB in stalk morphogenesis.</title>
        <authorList>
            <person name="Narita B."/>
            <person name="Kawabe Y."/>
            <person name="Kin K."/>
            <person name="Saito T."/>
            <person name="Gibbs R."/>
            <person name="Kuspa A."/>
            <person name="Muzny D."/>
            <person name="Queller D."/>
            <person name="Richards S."/>
            <person name="Strassman J."/>
            <person name="Sucgang R."/>
            <person name="Worley K."/>
            <person name="Schaap P."/>
        </authorList>
    </citation>
    <scope>NUCLEOTIDE SEQUENCE</scope>
    <source>
        <strain evidence="2">QSvi11</strain>
    </source>
</reference>
<dbReference type="OrthoDB" id="23992at2759"/>
<gene>
    <name evidence="2" type="ORF">CYY_006446</name>
</gene>
<organism evidence="2 3">
    <name type="scientific">Polysphondylium violaceum</name>
    <dbReference type="NCBI Taxonomy" id="133409"/>
    <lineage>
        <taxon>Eukaryota</taxon>
        <taxon>Amoebozoa</taxon>
        <taxon>Evosea</taxon>
        <taxon>Eumycetozoa</taxon>
        <taxon>Dictyostelia</taxon>
        <taxon>Dictyosteliales</taxon>
        <taxon>Dictyosteliaceae</taxon>
        <taxon>Polysphondylium</taxon>
    </lineage>
</organism>
<evidence type="ECO:0000313" key="3">
    <source>
        <dbReference type="Proteomes" id="UP000695562"/>
    </source>
</evidence>
<dbReference type="Pfam" id="PF05725">
    <property type="entry name" value="FNIP"/>
    <property type="match status" value="1"/>
</dbReference>
<proteinExistence type="predicted"/>
<dbReference type="PANTHER" id="PTHR32134:SF92">
    <property type="entry name" value="FNIP REPEAT-CONTAINING PROTEIN"/>
    <property type="match status" value="1"/>
</dbReference>
<dbReference type="AlphaFoldDB" id="A0A8J4PS85"/>
<keyword evidence="1" id="KW-0677">Repeat</keyword>
<accession>A0A8J4PS85</accession>
<dbReference type="Proteomes" id="UP000695562">
    <property type="component" value="Unassembled WGS sequence"/>
</dbReference>
<name>A0A8J4PS85_9MYCE</name>
<dbReference type="InterPro" id="IPR051251">
    <property type="entry name" value="STK_FNIP-Repeat"/>
</dbReference>